<reference evidence="2 3" key="1">
    <citation type="submission" date="2019-03" db="EMBL/GenBank/DDBJ databases">
        <title>Genomic Encyclopedia of Archaeal and Bacterial Type Strains, Phase II (KMG-II): from individual species to whole genera.</title>
        <authorList>
            <person name="Goeker M."/>
        </authorList>
    </citation>
    <scope>NUCLEOTIDE SEQUENCE [LARGE SCALE GENOMIC DNA]</scope>
    <source>
        <strain evidence="2 3">DSM 45499</strain>
    </source>
</reference>
<evidence type="ECO:0000259" key="1">
    <source>
        <dbReference type="Pfam" id="PF03992"/>
    </source>
</evidence>
<dbReference type="AlphaFoldDB" id="A0A4R7VHH2"/>
<dbReference type="GO" id="GO:0004497">
    <property type="term" value="F:monooxygenase activity"/>
    <property type="evidence" value="ECO:0007669"/>
    <property type="project" value="UniProtKB-KW"/>
</dbReference>
<keyword evidence="3" id="KW-1185">Reference proteome</keyword>
<dbReference type="Proteomes" id="UP000294927">
    <property type="component" value="Unassembled WGS sequence"/>
</dbReference>
<feature type="domain" description="ABM" evidence="1">
    <location>
        <begin position="3"/>
        <end position="68"/>
    </location>
</feature>
<keyword evidence="2" id="KW-0560">Oxidoreductase</keyword>
<evidence type="ECO:0000313" key="2">
    <source>
        <dbReference type="EMBL" id="TDV48790.1"/>
    </source>
</evidence>
<dbReference type="Gene3D" id="3.30.70.100">
    <property type="match status" value="1"/>
</dbReference>
<keyword evidence="2" id="KW-0503">Monooxygenase</keyword>
<proteinExistence type="predicted"/>
<organism evidence="2 3">
    <name type="scientific">Actinophytocola oryzae</name>
    <dbReference type="NCBI Taxonomy" id="502181"/>
    <lineage>
        <taxon>Bacteria</taxon>
        <taxon>Bacillati</taxon>
        <taxon>Actinomycetota</taxon>
        <taxon>Actinomycetes</taxon>
        <taxon>Pseudonocardiales</taxon>
        <taxon>Pseudonocardiaceae</taxon>
    </lineage>
</organism>
<comment type="caution">
    <text evidence="2">The sequence shown here is derived from an EMBL/GenBank/DDBJ whole genome shotgun (WGS) entry which is preliminary data.</text>
</comment>
<protein>
    <submittedName>
        <fullName evidence="2">Antibiotic biosynthesis monooxygenase</fullName>
    </submittedName>
</protein>
<dbReference type="Pfam" id="PF03992">
    <property type="entry name" value="ABM"/>
    <property type="match status" value="1"/>
</dbReference>
<dbReference type="EMBL" id="SOCP01000008">
    <property type="protein sequence ID" value="TDV48790.1"/>
    <property type="molecule type" value="Genomic_DNA"/>
</dbReference>
<dbReference type="InterPro" id="IPR011008">
    <property type="entry name" value="Dimeric_a/b-barrel"/>
</dbReference>
<sequence length="100" mass="11394">MTVTLINSFIVPQDEEEAFLQAWRETVDHFATAPGFVQTRLHRNTGLNDTTFQYVNIALWQDVEAYRAVFRNFTPAGQRIAGVKAHPGLYEVIEEVDPRG</sequence>
<dbReference type="RefSeq" id="WP_133904833.1">
    <property type="nucleotide sequence ID" value="NZ_SOCP01000008.1"/>
</dbReference>
<gene>
    <name evidence="2" type="ORF">CLV71_108150</name>
</gene>
<accession>A0A4R7VHH2</accession>
<name>A0A4R7VHH2_9PSEU</name>
<dbReference type="SUPFAM" id="SSF54909">
    <property type="entry name" value="Dimeric alpha+beta barrel"/>
    <property type="match status" value="1"/>
</dbReference>
<evidence type="ECO:0000313" key="3">
    <source>
        <dbReference type="Proteomes" id="UP000294927"/>
    </source>
</evidence>
<dbReference type="OrthoDB" id="9795593at2"/>
<dbReference type="InterPro" id="IPR007138">
    <property type="entry name" value="ABM_dom"/>
</dbReference>